<evidence type="ECO:0000256" key="1">
    <source>
        <dbReference type="SAM" id="MobiDB-lite"/>
    </source>
</evidence>
<feature type="non-terminal residue" evidence="2">
    <location>
        <position position="1"/>
    </location>
</feature>
<reference evidence="2" key="1">
    <citation type="submission" date="2015-04" db="EMBL/GenBank/DDBJ databases">
        <title>The genome sequence of the plant pathogenic Rhizarian Plasmodiophora brassicae reveals insights in its biotrophic life cycle and the origin of chitin synthesis.</title>
        <authorList>
            <person name="Schwelm A."/>
            <person name="Fogelqvist J."/>
            <person name="Knaust A."/>
            <person name="Julke S."/>
            <person name="Lilja T."/>
            <person name="Dhandapani V."/>
            <person name="Bonilla-Rosso G."/>
            <person name="Karlsson M."/>
            <person name="Shevchenko A."/>
            <person name="Choi S.R."/>
            <person name="Kim H.G."/>
            <person name="Park J.Y."/>
            <person name="Lim Y.P."/>
            <person name="Ludwig-Muller J."/>
            <person name="Dixelius C."/>
        </authorList>
    </citation>
    <scope>NUCLEOTIDE SEQUENCE</scope>
    <source>
        <tissue evidence="2">Potato root galls</tissue>
    </source>
</reference>
<dbReference type="EMBL" id="HACM01004413">
    <property type="protein sequence ID" value="CRZ04855.1"/>
    <property type="molecule type" value="Transcribed_RNA"/>
</dbReference>
<feature type="compositionally biased region" description="Low complexity" evidence="1">
    <location>
        <begin position="34"/>
        <end position="44"/>
    </location>
</feature>
<feature type="region of interest" description="Disordered" evidence="1">
    <location>
        <begin position="1"/>
        <end position="44"/>
    </location>
</feature>
<accession>A0A0H5QSA8</accession>
<evidence type="ECO:0000313" key="2">
    <source>
        <dbReference type="EMBL" id="CRZ04855.1"/>
    </source>
</evidence>
<dbReference type="AlphaFoldDB" id="A0A0H5QSA8"/>
<name>A0A0H5QSA8_9EUKA</name>
<feature type="region of interest" description="Disordered" evidence="1">
    <location>
        <begin position="64"/>
        <end position="117"/>
    </location>
</feature>
<proteinExistence type="predicted"/>
<feature type="compositionally biased region" description="Low complexity" evidence="1">
    <location>
        <begin position="1"/>
        <end position="27"/>
    </location>
</feature>
<protein>
    <submittedName>
        <fullName evidence="2">Uncharacterized protein</fullName>
    </submittedName>
</protein>
<feature type="compositionally biased region" description="Low complexity" evidence="1">
    <location>
        <begin position="76"/>
        <end position="106"/>
    </location>
</feature>
<organism evidence="2">
    <name type="scientific">Spongospora subterranea</name>
    <dbReference type="NCBI Taxonomy" id="70186"/>
    <lineage>
        <taxon>Eukaryota</taxon>
        <taxon>Sar</taxon>
        <taxon>Rhizaria</taxon>
        <taxon>Endomyxa</taxon>
        <taxon>Phytomyxea</taxon>
        <taxon>Plasmodiophorida</taxon>
        <taxon>Plasmodiophoridae</taxon>
        <taxon>Spongospora</taxon>
    </lineage>
</organism>
<sequence>SSMNPSSGSTGNTVSSSMSPSSGSTGNAVSFSMNPSIGSSSNIVSSGPTGSAGFNVMSASAGSTVNTVPPPMNTVSPLMSSSHDSMSASSHMSMSSTPFSSKSTDSPLPTLSGQSNGFRNQNTLTTIVIGRSLSDQFMTRYEKSHITSTHIVLKIADLESTVYQSRIDIMVDNLCIGAVGLFGTGKESMRYKKTRMVDISYGFNHLGAGYTGANLAQRLERFRSRISFVMTDEINGQVNKTMNCTLFTEVF</sequence>
<feature type="compositionally biased region" description="Polar residues" evidence="1">
    <location>
        <begin position="107"/>
        <end position="117"/>
    </location>
</feature>